<dbReference type="EMBL" id="CP150496">
    <property type="protein sequence ID" value="WYW55978.1"/>
    <property type="molecule type" value="Genomic_DNA"/>
</dbReference>
<dbReference type="SUPFAM" id="SSF55729">
    <property type="entry name" value="Acyl-CoA N-acyltransferases (Nat)"/>
    <property type="match status" value="1"/>
</dbReference>
<dbReference type="RefSeq" id="WP_340933747.1">
    <property type="nucleotide sequence ID" value="NZ_CP150496.1"/>
</dbReference>
<dbReference type="PANTHER" id="PTHR43305:SF1">
    <property type="entry name" value="FAMILY N-ACETYLTRANSFERASE, PUTATIVE (AFU_ORTHOLOGUE AFUA_2G01380)-RELATED"/>
    <property type="match status" value="1"/>
</dbReference>
<protein>
    <submittedName>
        <fullName evidence="2">GNAT family N-acetyltransferase</fullName>
    </submittedName>
</protein>
<reference evidence="2 3" key="1">
    <citation type="submission" date="2024-03" db="EMBL/GenBank/DDBJ databases">
        <authorList>
            <person name="Cao K."/>
        </authorList>
    </citation>
    <scope>NUCLEOTIDE SEQUENCE [LARGE SCALE GENOMIC DNA]</scope>
    <source>
        <strain evidence="2 3">MCCC 1K00696</strain>
    </source>
</reference>
<dbReference type="PROSITE" id="PS51186">
    <property type="entry name" value="GNAT"/>
    <property type="match status" value="1"/>
</dbReference>
<dbReference type="Pfam" id="PF00583">
    <property type="entry name" value="Acetyltransf_1"/>
    <property type="match status" value="1"/>
</dbReference>
<dbReference type="Proteomes" id="UP001491088">
    <property type="component" value="Chromosome"/>
</dbReference>
<sequence>MSHKILPFEIISFEDRYSKDFYNLNVNWLEKFFYVEPYDEKILSNPKEYIIDNGGFVFFLKFDSKIIGTAAFINQKSYFELSKMAVLEEYQGLQFGKRLINHCILFAKEKNWENITLYSHRKLETAINLYKKVGFVEIPLEKDVHYERANIKMKLDL</sequence>
<dbReference type="PANTHER" id="PTHR43305">
    <property type="entry name" value="FAMILY N-ACETYLTRANSFERASE, PUTATIVE (AFU_ORTHOLOGUE AFUA_2G01380)-RELATED"/>
    <property type="match status" value="1"/>
</dbReference>
<organism evidence="2 3">
    <name type="scientific">Polaribacter marinaquae</name>
    <dbReference type="NCBI Taxonomy" id="1642819"/>
    <lineage>
        <taxon>Bacteria</taxon>
        <taxon>Pseudomonadati</taxon>
        <taxon>Bacteroidota</taxon>
        <taxon>Flavobacteriia</taxon>
        <taxon>Flavobacteriales</taxon>
        <taxon>Flavobacteriaceae</taxon>
    </lineage>
</organism>
<accession>A0ABZ2TS77</accession>
<dbReference type="InterPro" id="IPR000182">
    <property type="entry name" value="GNAT_dom"/>
</dbReference>
<evidence type="ECO:0000313" key="2">
    <source>
        <dbReference type="EMBL" id="WYW55978.1"/>
    </source>
</evidence>
<proteinExistence type="predicted"/>
<dbReference type="InterPro" id="IPR016181">
    <property type="entry name" value="Acyl_CoA_acyltransferase"/>
</dbReference>
<dbReference type="Gene3D" id="3.40.630.30">
    <property type="match status" value="1"/>
</dbReference>
<evidence type="ECO:0000313" key="3">
    <source>
        <dbReference type="Proteomes" id="UP001491088"/>
    </source>
</evidence>
<feature type="domain" description="N-acetyltransferase" evidence="1">
    <location>
        <begin position="8"/>
        <end position="157"/>
    </location>
</feature>
<name>A0ABZ2TS77_9FLAO</name>
<evidence type="ECO:0000259" key="1">
    <source>
        <dbReference type="PROSITE" id="PS51186"/>
    </source>
</evidence>
<keyword evidence="3" id="KW-1185">Reference proteome</keyword>
<dbReference type="InterPro" id="IPR052777">
    <property type="entry name" value="Acetyltransferase_Enz"/>
</dbReference>
<dbReference type="CDD" id="cd04301">
    <property type="entry name" value="NAT_SF"/>
    <property type="match status" value="1"/>
</dbReference>
<gene>
    <name evidence="2" type="ORF">WG950_01700</name>
</gene>